<proteinExistence type="predicted"/>
<accession>A0A9E7TM80</accession>
<reference evidence="2" key="1">
    <citation type="submission" date="2022-04" db="EMBL/GenBank/DDBJ databases">
        <title>Complete genome of Methanoplanus endosymbiosus DSM 3599.</title>
        <authorList>
            <person name="Chen S.-C."/>
            <person name="You Y.-T."/>
            <person name="Zhou Y.-Z."/>
            <person name="Lai M.-C."/>
        </authorList>
    </citation>
    <scope>NUCLEOTIDE SEQUENCE</scope>
    <source>
        <strain evidence="2">DSM 3599</strain>
    </source>
</reference>
<gene>
    <name evidence="2" type="ORF">L6E24_02695</name>
</gene>
<evidence type="ECO:0000256" key="1">
    <source>
        <dbReference type="SAM" id="MobiDB-lite"/>
    </source>
</evidence>
<dbReference type="EMBL" id="CP096115">
    <property type="protein sequence ID" value="UUX93046.1"/>
    <property type="molecule type" value="Genomic_DNA"/>
</dbReference>
<dbReference type="AlphaFoldDB" id="A0A9E7TM80"/>
<evidence type="ECO:0000313" key="3">
    <source>
        <dbReference type="Proteomes" id="UP001060368"/>
    </source>
</evidence>
<name>A0A9E7TM80_9EURY</name>
<dbReference type="RefSeq" id="WP_257743186.1">
    <property type="nucleotide sequence ID" value="NZ_CP096115.1"/>
</dbReference>
<feature type="region of interest" description="Disordered" evidence="1">
    <location>
        <begin position="83"/>
        <end position="112"/>
    </location>
</feature>
<evidence type="ECO:0000313" key="2">
    <source>
        <dbReference type="EMBL" id="UUX93046.1"/>
    </source>
</evidence>
<sequence>MCTRVKSSLDIIRKNGVNCRTKYREKRVKDEIVEKFGEITIPEKQYRKIMRQDANHKKKMEKMQKSLMKAFQQKEKARLIQKLRNEKIPKTESSADKLKSEKKGTNSLKESDETGVFDEIEIGY</sequence>
<dbReference type="Proteomes" id="UP001060368">
    <property type="component" value="Chromosome"/>
</dbReference>
<dbReference type="GeneID" id="74306568"/>
<organism evidence="2 3">
    <name type="scientific">Methanoplanus endosymbiosus</name>
    <dbReference type="NCBI Taxonomy" id="33865"/>
    <lineage>
        <taxon>Archaea</taxon>
        <taxon>Methanobacteriati</taxon>
        <taxon>Methanobacteriota</taxon>
        <taxon>Stenosarchaea group</taxon>
        <taxon>Methanomicrobia</taxon>
        <taxon>Methanomicrobiales</taxon>
        <taxon>Methanomicrobiaceae</taxon>
        <taxon>Methanoplanus</taxon>
    </lineage>
</organism>
<dbReference type="KEGG" id="mend:L6E24_02695"/>
<keyword evidence="3" id="KW-1185">Reference proteome</keyword>
<protein>
    <submittedName>
        <fullName evidence="2">Uncharacterized protein</fullName>
    </submittedName>
</protein>